<dbReference type="NCBIfam" id="TIGR01662">
    <property type="entry name" value="HAD-SF-IIIA"/>
    <property type="match status" value="1"/>
</dbReference>
<dbReference type="SUPFAM" id="SSF56784">
    <property type="entry name" value="HAD-like"/>
    <property type="match status" value="1"/>
</dbReference>
<evidence type="ECO:0000256" key="1">
    <source>
        <dbReference type="ARBA" id="ARBA00004496"/>
    </source>
</evidence>
<dbReference type="Proteomes" id="UP000190827">
    <property type="component" value="Unassembled WGS sequence"/>
</dbReference>
<reference evidence="8 9" key="1">
    <citation type="submission" date="2017-02" db="EMBL/GenBank/DDBJ databases">
        <authorList>
            <person name="Varghese N."/>
            <person name="Submissions S."/>
        </authorList>
    </citation>
    <scope>NUCLEOTIDE SEQUENCE [LARGE SCALE GENOMIC DNA]</scope>
    <source>
        <strain evidence="8 9">VKM Ac-1787</strain>
    </source>
</reference>
<comment type="similarity">
    <text evidence="2">Belongs to the GmhB family.</text>
</comment>
<dbReference type="InterPro" id="IPR006543">
    <property type="entry name" value="Histidinol-phos"/>
</dbReference>
<evidence type="ECO:0000313" key="8">
    <source>
        <dbReference type="EMBL" id="SKC42423.1"/>
    </source>
</evidence>
<keyword evidence="6" id="KW-0119">Carbohydrate metabolism</keyword>
<comment type="caution">
    <text evidence="8">The sequence shown here is derived from an EMBL/GenBank/DDBJ whole genome shotgun (WGS) entry which is preliminary data.</text>
</comment>
<evidence type="ECO:0000256" key="2">
    <source>
        <dbReference type="ARBA" id="ARBA00005628"/>
    </source>
</evidence>
<evidence type="ECO:0000256" key="4">
    <source>
        <dbReference type="ARBA" id="ARBA00022723"/>
    </source>
</evidence>
<comment type="subcellular location">
    <subcellularLocation>
        <location evidence="1">Cytoplasm</location>
    </subcellularLocation>
</comment>
<name>A0ABY1LHU1_9MICO</name>
<keyword evidence="5" id="KW-0378">Hydrolase</keyword>
<sequence>MTDLPAPIDAVLFDRDGTLVVDEPYNGDPARVVPMPTAHAAVELLRRSGLPLGVVSNQSGIGRGIVTREQVDAVNARLDELLGPFDVWCICPHAPEAGCDCRKPAPGLVLEAAERLGVEPGHCVVIGDIGADVGAAEAAGAMSILVPTAVTLPEEVDAAPRTVLDLLAAAELVLTAVVAGHDARGGR</sequence>
<organism evidence="8 9">
    <name type="scientific">Plantibacter cousiniae</name>
    <name type="common">nom. nud.</name>
    <dbReference type="NCBI Taxonomy" id="199709"/>
    <lineage>
        <taxon>Bacteria</taxon>
        <taxon>Bacillati</taxon>
        <taxon>Actinomycetota</taxon>
        <taxon>Actinomycetes</taxon>
        <taxon>Micrococcales</taxon>
        <taxon>Microbacteriaceae</taxon>
        <taxon>Plantibacter</taxon>
    </lineage>
</organism>
<dbReference type="InterPro" id="IPR036412">
    <property type="entry name" value="HAD-like_sf"/>
</dbReference>
<evidence type="ECO:0000256" key="7">
    <source>
        <dbReference type="ARBA" id="ARBA00031828"/>
    </source>
</evidence>
<dbReference type="RefSeq" id="WP_208612312.1">
    <property type="nucleotide sequence ID" value="NZ_FUZO01000001.1"/>
</dbReference>
<dbReference type="NCBIfam" id="TIGR01656">
    <property type="entry name" value="Histidinol-ppas"/>
    <property type="match status" value="1"/>
</dbReference>
<evidence type="ECO:0000256" key="5">
    <source>
        <dbReference type="ARBA" id="ARBA00022801"/>
    </source>
</evidence>
<proteinExistence type="inferred from homology"/>
<dbReference type="PANTHER" id="PTHR42891">
    <property type="entry name" value="D-GLYCERO-BETA-D-MANNO-HEPTOSE-1,7-BISPHOSPHATE 7-PHOSPHATASE"/>
    <property type="match status" value="1"/>
</dbReference>
<evidence type="ECO:0000256" key="6">
    <source>
        <dbReference type="ARBA" id="ARBA00023277"/>
    </source>
</evidence>
<keyword evidence="3" id="KW-0963">Cytoplasm</keyword>
<keyword evidence="4" id="KW-0479">Metal-binding</keyword>
<dbReference type="Pfam" id="PF13242">
    <property type="entry name" value="Hydrolase_like"/>
    <property type="match status" value="1"/>
</dbReference>
<keyword evidence="9" id="KW-1185">Reference proteome</keyword>
<accession>A0ABY1LHU1</accession>
<dbReference type="InterPro" id="IPR006549">
    <property type="entry name" value="HAD-SF_hydro_IIIA"/>
</dbReference>
<dbReference type="CDD" id="cd07503">
    <property type="entry name" value="HAD_HisB-N"/>
    <property type="match status" value="1"/>
</dbReference>
<evidence type="ECO:0000313" key="9">
    <source>
        <dbReference type="Proteomes" id="UP000190827"/>
    </source>
</evidence>
<dbReference type="InterPro" id="IPR023214">
    <property type="entry name" value="HAD_sf"/>
</dbReference>
<dbReference type="InterPro" id="IPR004446">
    <property type="entry name" value="Heptose_bisP_phosphatase"/>
</dbReference>
<evidence type="ECO:0000256" key="3">
    <source>
        <dbReference type="ARBA" id="ARBA00022490"/>
    </source>
</evidence>
<dbReference type="PANTHER" id="PTHR42891:SF1">
    <property type="entry name" value="D-GLYCERO-BETA-D-MANNO-HEPTOSE-1,7-BISPHOSPHATE 7-PHOSPHATASE"/>
    <property type="match status" value="1"/>
</dbReference>
<gene>
    <name evidence="8" type="ORF">SAMN06295973_0813</name>
</gene>
<dbReference type="Gene3D" id="3.40.50.1000">
    <property type="entry name" value="HAD superfamily/HAD-like"/>
    <property type="match status" value="1"/>
</dbReference>
<protein>
    <recommendedName>
        <fullName evidence="7">D,D-heptose 1,7-bisphosphate phosphatase</fullName>
    </recommendedName>
</protein>
<dbReference type="EMBL" id="FUZO01000001">
    <property type="protein sequence ID" value="SKC42423.1"/>
    <property type="molecule type" value="Genomic_DNA"/>
</dbReference>